<dbReference type="Proteomes" id="UP000233524">
    <property type="component" value="Unassembled WGS sequence"/>
</dbReference>
<accession>A0A2N3NJ12</accession>
<dbReference type="AlphaFoldDB" id="A0A2N3NJ12"/>
<name>A0A2N3NJ12_9PEZI</name>
<evidence type="ECO:0000313" key="2">
    <source>
        <dbReference type="Proteomes" id="UP000233524"/>
    </source>
</evidence>
<proteinExistence type="predicted"/>
<protein>
    <submittedName>
        <fullName evidence="1">Uncharacterized protein</fullName>
    </submittedName>
</protein>
<evidence type="ECO:0000313" key="1">
    <source>
        <dbReference type="EMBL" id="PKS12420.1"/>
    </source>
</evidence>
<gene>
    <name evidence="1" type="ORF">jhhlp_000626</name>
</gene>
<organism evidence="1 2">
    <name type="scientific">Lomentospora prolificans</name>
    <dbReference type="NCBI Taxonomy" id="41688"/>
    <lineage>
        <taxon>Eukaryota</taxon>
        <taxon>Fungi</taxon>
        <taxon>Dikarya</taxon>
        <taxon>Ascomycota</taxon>
        <taxon>Pezizomycotina</taxon>
        <taxon>Sordariomycetes</taxon>
        <taxon>Hypocreomycetidae</taxon>
        <taxon>Microascales</taxon>
        <taxon>Microascaceae</taxon>
        <taxon>Lomentospora</taxon>
    </lineage>
</organism>
<dbReference type="VEuPathDB" id="FungiDB:jhhlp_000626"/>
<dbReference type="InterPro" id="IPR054208">
    <property type="entry name" value="DUF6914"/>
</dbReference>
<reference evidence="1 2" key="1">
    <citation type="journal article" date="2017" name="G3 (Bethesda)">
        <title>First Draft Genome Sequence of the Pathogenic Fungus Lomentospora prolificans (Formerly Scedosporium prolificans).</title>
        <authorList>
            <person name="Luo R."/>
            <person name="Zimin A."/>
            <person name="Workman R."/>
            <person name="Fan Y."/>
            <person name="Pertea G."/>
            <person name="Grossman N."/>
            <person name="Wear M.P."/>
            <person name="Jia B."/>
            <person name="Miller H."/>
            <person name="Casadevall A."/>
            <person name="Timp W."/>
            <person name="Zhang S.X."/>
            <person name="Salzberg S.L."/>
        </authorList>
    </citation>
    <scope>NUCLEOTIDE SEQUENCE [LARGE SCALE GENOMIC DNA]</scope>
    <source>
        <strain evidence="1 2">JHH-5317</strain>
    </source>
</reference>
<dbReference type="Pfam" id="PF21858">
    <property type="entry name" value="DUF6914"/>
    <property type="match status" value="1"/>
</dbReference>
<dbReference type="OrthoDB" id="2679825at2759"/>
<dbReference type="EMBL" id="NLAX01000003">
    <property type="protein sequence ID" value="PKS12420.1"/>
    <property type="molecule type" value="Genomic_DNA"/>
</dbReference>
<dbReference type="InParanoid" id="A0A2N3NJ12"/>
<comment type="caution">
    <text evidence="1">The sequence shown here is derived from an EMBL/GenBank/DDBJ whole genome shotgun (WGS) entry which is preliminary data.</text>
</comment>
<sequence length="107" mass="12150">MVSNKKRLSIALYPSGVWSIMRNGGLQVPLGIPSRTKREKEICLTGAPVSCKNQVIRGWVYEEVDIANVRSTTNLLARNTIARIEDDKRLLEIFRSTPVVQNDPNWR</sequence>
<keyword evidence="2" id="KW-1185">Reference proteome</keyword>